<dbReference type="KEGG" id="maqu:Maq22A_c28620"/>
<dbReference type="AlphaFoldDB" id="A0A1Y0ZBX4"/>
<sequence length="160" mass="17108">MRRSLLASALLVAGLAGALFAQLRSSGDAPVTGPDPAPGGSGTVRERTASLFCEFTNMTDQAPRVGFYFHVVSERASPAFALVFQREQDGSQVDFGGPEAPSPIWTLDGSDSPTVLRSPEDDTRINLYGYEPGRTGTVWFEAGLRSIPYKNLGGHCRQSA</sequence>
<dbReference type="Proteomes" id="UP000061432">
    <property type="component" value="Chromosome"/>
</dbReference>
<organism evidence="2 3">
    <name type="scientific">Methylobacterium aquaticum</name>
    <dbReference type="NCBI Taxonomy" id="270351"/>
    <lineage>
        <taxon>Bacteria</taxon>
        <taxon>Pseudomonadati</taxon>
        <taxon>Pseudomonadota</taxon>
        <taxon>Alphaproteobacteria</taxon>
        <taxon>Hyphomicrobiales</taxon>
        <taxon>Methylobacteriaceae</taxon>
        <taxon>Methylobacterium</taxon>
    </lineage>
</organism>
<dbReference type="STRING" id="270351.Maq22A_c28620"/>
<dbReference type="RefSeq" id="WP_060848343.1">
    <property type="nucleotide sequence ID" value="NZ_AP014704.1"/>
</dbReference>
<proteinExistence type="predicted"/>
<evidence type="ECO:0000256" key="1">
    <source>
        <dbReference type="SAM" id="SignalP"/>
    </source>
</evidence>
<evidence type="ECO:0000313" key="3">
    <source>
        <dbReference type="Proteomes" id="UP000061432"/>
    </source>
</evidence>
<feature type="signal peptide" evidence="1">
    <location>
        <begin position="1"/>
        <end position="21"/>
    </location>
</feature>
<evidence type="ECO:0000313" key="2">
    <source>
        <dbReference type="EMBL" id="BAR47230.1"/>
    </source>
</evidence>
<keyword evidence="1" id="KW-0732">Signal</keyword>
<feature type="chain" id="PRO_5011010910" evidence="1">
    <location>
        <begin position="22"/>
        <end position="160"/>
    </location>
</feature>
<accession>A0A1Y0ZBX4</accession>
<protein>
    <submittedName>
        <fullName evidence="2">Uncharacterized protein</fullName>
    </submittedName>
</protein>
<name>A0A1Y0ZBX4_9HYPH</name>
<dbReference type="EMBL" id="AP014704">
    <property type="protein sequence ID" value="BAR47230.1"/>
    <property type="molecule type" value="Genomic_DNA"/>
</dbReference>
<reference evidence="3" key="2">
    <citation type="submission" date="2015-01" db="EMBL/GenBank/DDBJ databases">
        <title>Complete genome sequence of Methylobacterium aquaticum strain 22A.</title>
        <authorList>
            <person name="Tani A."/>
            <person name="Ogura Y."/>
            <person name="Hayashi T."/>
        </authorList>
    </citation>
    <scope>NUCLEOTIDE SEQUENCE [LARGE SCALE GENOMIC DNA]</scope>
    <source>
        <strain evidence="3">MA-22A</strain>
    </source>
</reference>
<reference evidence="2 3" key="1">
    <citation type="journal article" date="2015" name="Genome Announc.">
        <title>Complete Genome Sequence of Methylobacterium aquaticum Strain 22A, Isolated from Racomitrium japonicum Moss.</title>
        <authorList>
            <person name="Tani A."/>
            <person name="Ogura Y."/>
            <person name="Hayashi T."/>
            <person name="Kimbara K."/>
        </authorList>
    </citation>
    <scope>NUCLEOTIDE SEQUENCE [LARGE SCALE GENOMIC DNA]</scope>
    <source>
        <strain evidence="2 3">MA-22A</strain>
    </source>
</reference>
<dbReference type="OrthoDB" id="7933575at2"/>
<gene>
    <name evidence="2" type="ORF">Maq22A_c28620</name>
</gene>